<accession>A0A183H8N9</accession>
<dbReference type="AlphaFoldDB" id="A0A183H8N9"/>
<feature type="region of interest" description="Disordered" evidence="1">
    <location>
        <begin position="66"/>
        <end position="111"/>
    </location>
</feature>
<evidence type="ECO:0000313" key="2">
    <source>
        <dbReference type="EMBL" id="VDO37971.1"/>
    </source>
</evidence>
<feature type="compositionally biased region" description="Low complexity" evidence="1">
    <location>
        <begin position="68"/>
        <end position="102"/>
    </location>
</feature>
<name>A0A183H8N9_9BILA</name>
<dbReference type="EMBL" id="UZAJ01002715">
    <property type="protein sequence ID" value="VDO37971.1"/>
    <property type="molecule type" value="Genomic_DNA"/>
</dbReference>
<proteinExistence type="predicted"/>
<dbReference type="WBParaSite" id="OFLC_0000385001-mRNA-1">
    <property type="protein sequence ID" value="OFLC_0000385001-mRNA-1"/>
    <property type="gene ID" value="OFLC_0000385001"/>
</dbReference>
<evidence type="ECO:0000313" key="4">
    <source>
        <dbReference type="WBParaSite" id="OFLC_0000385001-mRNA-1"/>
    </source>
</evidence>
<reference evidence="4" key="1">
    <citation type="submission" date="2016-06" db="UniProtKB">
        <authorList>
            <consortium name="WormBaseParasite"/>
        </authorList>
    </citation>
    <scope>IDENTIFICATION</scope>
</reference>
<reference evidence="2 3" key="2">
    <citation type="submission" date="2018-11" db="EMBL/GenBank/DDBJ databases">
        <authorList>
            <consortium name="Pathogen Informatics"/>
        </authorList>
    </citation>
    <scope>NUCLEOTIDE SEQUENCE [LARGE SCALE GENOMIC DNA]</scope>
</reference>
<organism evidence="4">
    <name type="scientific">Onchocerca flexuosa</name>
    <dbReference type="NCBI Taxonomy" id="387005"/>
    <lineage>
        <taxon>Eukaryota</taxon>
        <taxon>Metazoa</taxon>
        <taxon>Ecdysozoa</taxon>
        <taxon>Nematoda</taxon>
        <taxon>Chromadorea</taxon>
        <taxon>Rhabditida</taxon>
        <taxon>Spirurina</taxon>
        <taxon>Spiruromorpha</taxon>
        <taxon>Filarioidea</taxon>
        <taxon>Onchocercidae</taxon>
        <taxon>Onchocerca</taxon>
    </lineage>
</organism>
<evidence type="ECO:0000256" key="1">
    <source>
        <dbReference type="SAM" id="MobiDB-lite"/>
    </source>
</evidence>
<feature type="compositionally biased region" description="Polar residues" evidence="1">
    <location>
        <begin position="31"/>
        <end position="47"/>
    </location>
</feature>
<dbReference type="Proteomes" id="UP000267606">
    <property type="component" value="Unassembled WGS sequence"/>
</dbReference>
<gene>
    <name evidence="2" type="ORF">OFLC_LOCUS3851</name>
</gene>
<feature type="region of interest" description="Disordered" evidence="1">
    <location>
        <begin position="14"/>
        <end position="47"/>
    </location>
</feature>
<keyword evidence="3" id="KW-1185">Reference proteome</keyword>
<protein>
    <submittedName>
        <fullName evidence="4">Flocculation protein FLO11-like</fullName>
    </submittedName>
</protein>
<sequence>MVVNESSLLAGQISEKSVQKAQNIKEPKFPATTQSTETGRVTGNNSSINAATVPLTVTPINGSFPLETSSKSSDSTSTIISTAPLSTSTAAPPTTIETIAPPKSTLSQSSK</sequence>
<evidence type="ECO:0000313" key="3">
    <source>
        <dbReference type="Proteomes" id="UP000267606"/>
    </source>
</evidence>